<protein>
    <submittedName>
        <fullName evidence="3">VCBS repeat-containing protein</fullName>
    </submittedName>
</protein>
<dbReference type="PANTHER" id="PTHR16026:SF0">
    <property type="entry name" value="CARTILAGE ACIDIC PROTEIN 1"/>
    <property type="match status" value="1"/>
</dbReference>
<dbReference type="RefSeq" id="WP_199603492.1">
    <property type="nucleotide sequence ID" value="NZ_JAEHJZ010000066.1"/>
</dbReference>
<gene>
    <name evidence="3" type="ORF">JEM65_20385</name>
</gene>
<dbReference type="PANTHER" id="PTHR16026">
    <property type="entry name" value="CARTILAGE ACIDIC PROTEIN 1"/>
    <property type="match status" value="1"/>
</dbReference>
<evidence type="ECO:0000259" key="2">
    <source>
        <dbReference type="Pfam" id="PF07593"/>
    </source>
</evidence>
<dbReference type="SUPFAM" id="SSF69318">
    <property type="entry name" value="Integrin alpha N-terminal domain"/>
    <property type="match status" value="3"/>
</dbReference>
<dbReference type="Pfam" id="PF07593">
    <property type="entry name" value="UnbV_ASPIC"/>
    <property type="match status" value="1"/>
</dbReference>
<dbReference type="InterPro" id="IPR028994">
    <property type="entry name" value="Integrin_alpha_N"/>
</dbReference>
<organism evidence="3 4">
    <name type="scientific">Gelidibacter salicanalis</name>
    <dbReference type="NCBI Taxonomy" id="291193"/>
    <lineage>
        <taxon>Bacteria</taxon>
        <taxon>Pseudomonadati</taxon>
        <taxon>Bacteroidota</taxon>
        <taxon>Flavobacteriia</taxon>
        <taxon>Flavobacteriales</taxon>
        <taxon>Flavobacteriaceae</taxon>
        <taxon>Gelidibacter</taxon>
    </lineage>
</organism>
<dbReference type="Gene3D" id="2.130.10.130">
    <property type="entry name" value="Integrin alpha, N-terminal"/>
    <property type="match status" value="3"/>
</dbReference>
<proteinExistence type="predicted"/>
<accession>A0A934KYT9</accession>
<dbReference type="EMBL" id="JAEHJZ010000066">
    <property type="protein sequence ID" value="MBJ7882998.1"/>
    <property type="molecule type" value="Genomic_DNA"/>
</dbReference>
<evidence type="ECO:0000256" key="1">
    <source>
        <dbReference type="ARBA" id="ARBA00022729"/>
    </source>
</evidence>
<dbReference type="InterPro" id="IPR027039">
    <property type="entry name" value="Crtac1"/>
</dbReference>
<dbReference type="InterPro" id="IPR013517">
    <property type="entry name" value="FG-GAP"/>
</dbReference>
<sequence>MNNFRIIKVLIICVLLGCISCDNGKKNTINKDEKIDAPKLFQAITPEHSGVDFYNQLIESEDFHYYKYIYSYNGGGVAAADFNTDGLVDLYFTSNQGNNKLYINKGDFKFEDGSATAGFKPNVGFNSGVAIADVNNDGFPDIYVCKAGSFDDERLTNELYINNGDLTFTERAAEYGLADTNRSTTATFFDYDKDGFIDLYITNTPVITKDYREIKNLIALQSEPETLALKGSDKLYRNTGIGTFVDVSNAAGILPDRAFGLNAQVSDLDDNGYLDIYVSNDFDMPDFVFLNNGDGTFSDGRNKLLKHMSFYSMGSDIADIDNDGFMDIMTLDMSPEDYIRAKTTMAMSSIPKFDEMVNNNYHHQYMHNMLQLNNGNGTYSDISQMAGVASTDWSWSVLLADFDLDGFNDIYVTNGVFRDVIDQDKTNEIKAIIRNKGTRPTDKEFLQYTQMLPQQKLSNYFFKNSGDRTFTNQSTTWVEENPTFSNGAVYADLDNDGDLDIVVNNINEPATLLKNNAIETNKGNFIQMELEGTEQNKMGVGAKIVLTFDDGQILSRELINARGYLSSVSNKIHFGLGTHQNIPKLTIAWQDGKTQEMLNVKSNQLLKIAYKNAKFSEVKTLKETPIFTKQDLKLSHTDPAFDDFQKQLLLPHKLSQTGPAIAVADINGDGLDDVFIGGAHGIEAQLLIGKAAGGFSKIATRAFAADKAGEDVSAAFFDADADGDLDLYVVSGSYEFDIDSPDLQDRLYINNGSGQFAKAIDALPLINSSGSVVVPADFDGDGDIDLFVGSRVIPGLYPYAPISYLLVNNKGKFSIETITLAPELEKVGMVTAAVWSDLDADGDLDLIVTGEWMGISVFENTHGKLAKSKKYAKLDNAKGWWNTLLVADIDNDGDMDIVAGNLGLNYKFHASTEKPLHVYTSDFDSNGVADIMLAKYYKDKQVLVRGKQCTSQQIPALNAIVPTYNDFANKSLIEIVGEDLNKALHLTAVEFKSGIFYQEQDAFNFAPFENRVQQSLINSILFEDFDADGVPDLLLAGNNYQSEIETTRADAGIGTYLKGNGKGMFVYVPNPKHGFFADTDVRDVKLMTTTRGQIILVANNNDVLTSFVYNKKE</sequence>
<feature type="domain" description="ASPIC/UnbV" evidence="2">
    <location>
        <begin position="539"/>
        <end position="606"/>
    </location>
</feature>
<keyword evidence="4" id="KW-1185">Reference proteome</keyword>
<dbReference type="AlphaFoldDB" id="A0A934KYT9"/>
<reference evidence="3 4" key="1">
    <citation type="submission" date="2020-09" db="EMBL/GenBank/DDBJ databases">
        <title>Draft genome of Gelidibacter salicanalis PAMC21136.</title>
        <authorList>
            <person name="Park H."/>
        </authorList>
    </citation>
    <scope>NUCLEOTIDE SEQUENCE [LARGE SCALE GENOMIC DNA]</scope>
    <source>
        <strain evidence="3 4">PAMC21136</strain>
    </source>
</reference>
<evidence type="ECO:0000313" key="3">
    <source>
        <dbReference type="EMBL" id="MBJ7882998.1"/>
    </source>
</evidence>
<evidence type="ECO:0000313" key="4">
    <source>
        <dbReference type="Proteomes" id="UP000662373"/>
    </source>
</evidence>
<keyword evidence="1" id="KW-0732">Signal</keyword>
<dbReference type="InterPro" id="IPR011519">
    <property type="entry name" value="UnbV_ASPIC"/>
</dbReference>
<dbReference type="Proteomes" id="UP000662373">
    <property type="component" value="Unassembled WGS sequence"/>
</dbReference>
<comment type="caution">
    <text evidence="3">The sequence shown here is derived from an EMBL/GenBank/DDBJ whole genome shotgun (WGS) entry which is preliminary data.</text>
</comment>
<name>A0A934KYT9_9FLAO</name>
<dbReference type="Pfam" id="PF13517">
    <property type="entry name" value="FG-GAP_3"/>
    <property type="match status" value="7"/>
</dbReference>